<protein>
    <recommendedName>
        <fullName evidence="5">HTH lysR-type domain-containing protein</fullName>
    </recommendedName>
</protein>
<dbReference type="PROSITE" id="PS50931">
    <property type="entry name" value="HTH_LYSR"/>
    <property type="match status" value="2"/>
</dbReference>
<accession>A0ABQ5LY99</accession>
<dbReference type="InterPro" id="IPR036390">
    <property type="entry name" value="WH_DNA-bd_sf"/>
</dbReference>
<gene>
    <name evidence="6" type="ORF">STA1M1_37990</name>
</gene>
<dbReference type="InterPro" id="IPR000847">
    <property type="entry name" value="LysR_HTH_N"/>
</dbReference>
<dbReference type="Pfam" id="PF03466">
    <property type="entry name" value="LysR_substrate"/>
    <property type="match status" value="1"/>
</dbReference>
<evidence type="ECO:0000313" key="6">
    <source>
        <dbReference type="EMBL" id="GKY89930.1"/>
    </source>
</evidence>
<keyword evidence="4" id="KW-0804">Transcription</keyword>
<dbReference type="Pfam" id="PF00126">
    <property type="entry name" value="HTH_1"/>
    <property type="match status" value="2"/>
</dbReference>
<evidence type="ECO:0000256" key="4">
    <source>
        <dbReference type="ARBA" id="ARBA00023163"/>
    </source>
</evidence>
<keyword evidence="7" id="KW-1185">Reference proteome</keyword>
<organism evidence="6 7">
    <name type="scientific">Sinisalibacter aestuarii</name>
    <dbReference type="NCBI Taxonomy" id="2949426"/>
    <lineage>
        <taxon>Bacteria</taxon>
        <taxon>Pseudomonadati</taxon>
        <taxon>Pseudomonadota</taxon>
        <taxon>Alphaproteobacteria</taxon>
        <taxon>Rhodobacterales</taxon>
        <taxon>Roseobacteraceae</taxon>
        <taxon>Sinisalibacter</taxon>
    </lineage>
</organism>
<feature type="domain" description="HTH lysR-type" evidence="5">
    <location>
        <begin position="7"/>
        <end position="64"/>
    </location>
</feature>
<comment type="similarity">
    <text evidence="1">Belongs to the LysR transcriptional regulatory family.</text>
</comment>
<dbReference type="PANTHER" id="PTHR30126">
    <property type="entry name" value="HTH-TYPE TRANSCRIPTIONAL REGULATOR"/>
    <property type="match status" value="1"/>
</dbReference>
<dbReference type="PRINTS" id="PR00039">
    <property type="entry name" value="HTHLYSR"/>
</dbReference>
<dbReference type="SUPFAM" id="SSF46785">
    <property type="entry name" value="Winged helix' DNA-binding domain"/>
    <property type="match status" value="2"/>
</dbReference>
<evidence type="ECO:0000313" key="7">
    <source>
        <dbReference type="Proteomes" id="UP001144205"/>
    </source>
</evidence>
<evidence type="ECO:0000256" key="3">
    <source>
        <dbReference type="ARBA" id="ARBA00023125"/>
    </source>
</evidence>
<feature type="domain" description="HTH lysR-type" evidence="5">
    <location>
        <begin position="102"/>
        <end position="159"/>
    </location>
</feature>
<proteinExistence type="inferred from homology"/>
<dbReference type="RefSeq" id="WP_281843846.1">
    <property type="nucleotide sequence ID" value="NZ_BROH01000016.1"/>
</dbReference>
<evidence type="ECO:0000256" key="2">
    <source>
        <dbReference type="ARBA" id="ARBA00023015"/>
    </source>
</evidence>
<dbReference type="InterPro" id="IPR036388">
    <property type="entry name" value="WH-like_DNA-bd_sf"/>
</dbReference>
<sequence length="397" mass="43666">MRPQPVLSLKQIRAINAVAQTHGFGQAAEALNTTQSVVSRAVASAEAELGVPLFQRGWGGTEPTARCEPVLRSCTNVLRLVEEAEDEIEAMSGTRPLLINYLRWHQLEAVAAVTRSGSVSAASTRLGITQPAVSRAVSAISSHCRQDLFERRRGGFIATPQADRLAQLRDGVNRELARIKPLLNLHGKGLVGRLAVGMLPFSGQESVAIAFGQLSREHPDLRFVAVPGSYDMLVEALRHGEIDCFVGILRNPVPYRDLVETYLYDEQYTLMARADHPCHDKPPTLTSLSKERWIIAQHGTPARSYFERLFATEGEIPPAQTCEMLSFSSAEKLIIRSDSIALLSYAKSYLANLPDGLRRVALDLPDNRTAIGVTTRVAAQDDEIVQLFISTLREHLP</sequence>
<dbReference type="InterPro" id="IPR005119">
    <property type="entry name" value="LysR_subst-bd"/>
</dbReference>
<dbReference type="Proteomes" id="UP001144205">
    <property type="component" value="Unassembled WGS sequence"/>
</dbReference>
<comment type="caution">
    <text evidence="6">The sequence shown here is derived from an EMBL/GenBank/DDBJ whole genome shotgun (WGS) entry which is preliminary data.</text>
</comment>
<name>A0ABQ5LY99_9RHOB</name>
<evidence type="ECO:0000256" key="1">
    <source>
        <dbReference type="ARBA" id="ARBA00009437"/>
    </source>
</evidence>
<dbReference type="PANTHER" id="PTHR30126:SF98">
    <property type="entry name" value="HTH-TYPE TRANSCRIPTIONAL ACTIVATOR BAUR"/>
    <property type="match status" value="1"/>
</dbReference>
<keyword evidence="2" id="KW-0805">Transcription regulation</keyword>
<reference evidence="6" key="1">
    <citation type="journal article" date="2023" name="Int. J. Syst. Evol. Microbiol.">
        <title>Sinisalibacter aestuarii sp. nov., isolated from estuarine sediment of the Arakawa River.</title>
        <authorList>
            <person name="Arafat S.T."/>
            <person name="Hirano S."/>
            <person name="Sato A."/>
            <person name="Takeuchi K."/>
            <person name="Yasuda T."/>
            <person name="Terahara T."/>
            <person name="Hamada M."/>
            <person name="Kobayashi T."/>
        </authorList>
    </citation>
    <scope>NUCLEOTIDE SEQUENCE</scope>
    <source>
        <strain evidence="6">B-399</strain>
    </source>
</reference>
<dbReference type="Gene3D" id="1.10.10.10">
    <property type="entry name" value="Winged helix-like DNA-binding domain superfamily/Winged helix DNA-binding domain"/>
    <property type="match status" value="2"/>
</dbReference>
<evidence type="ECO:0000259" key="5">
    <source>
        <dbReference type="PROSITE" id="PS50931"/>
    </source>
</evidence>
<dbReference type="SUPFAM" id="SSF53850">
    <property type="entry name" value="Periplasmic binding protein-like II"/>
    <property type="match status" value="1"/>
</dbReference>
<dbReference type="Gene3D" id="3.40.190.10">
    <property type="entry name" value="Periplasmic binding protein-like II"/>
    <property type="match status" value="2"/>
</dbReference>
<keyword evidence="3" id="KW-0238">DNA-binding</keyword>
<dbReference type="EMBL" id="BROH01000016">
    <property type="protein sequence ID" value="GKY89930.1"/>
    <property type="molecule type" value="Genomic_DNA"/>
</dbReference>